<name>A0A810PZ76_9FIRM</name>
<geneLocation type="plasmid" evidence="2 3">
    <name>pMM35_01</name>
</geneLocation>
<protein>
    <recommendedName>
        <fullName evidence="4">Cell division protein FtsB</fullName>
    </recommendedName>
</protein>
<dbReference type="Proteomes" id="UP000681343">
    <property type="component" value="Plasmid pMM35_01"/>
</dbReference>
<keyword evidence="2" id="KW-0614">Plasmid</keyword>
<feature type="region of interest" description="Disordered" evidence="1">
    <location>
        <begin position="45"/>
        <end position="66"/>
    </location>
</feature>
<proteinExistence type="predicted"/>
<dbReference type="EMBL" id="AP023416">
    <property type="protein sequence ID" value="BCK79407.1"/>
    <property type="molecule type" value="Genomic_DNA"/>
</dbReference>
<feature type="compositionally biased region" description="Basic and acidic residues" evidence="1">
    <location>
        <begin position="52"/>
        <end position="66"/>
    </location>
</feature>
<dbReference type="InterPro" id="IPR007060">
    <property type="entry name" value="FtsL/DivIC"/>
</dbReference>
<keyword evidence="3" id="KW-1185">Reference proteome</keyword>
<accession>A0A810PZ76</accession>
<reference evidence="2" key="1">
    <citation type="submission" date="2020-09" db="EMBL/GenBank/DDBJ databases">
        <title>New species isolated from human feces.</title>
        <authorList>
            <person name="Kitahara M."/>
            <person name="Shigeno Y."/>
            <person name="Shime M."/>
            <person name="Matsumoto Y."/>
            <person name="Nakamura S."/>
            <person name="Motooka D."/>
            <person name="Fukuoka S."/>
            <person name="Nishikawa H."/>
            <person name="Benno Y."/>
        </authorList>
    </citation>
    <scope>NUCLEOTIDE SEQUENCE</scope>
    <source>
        <strain evidence="2">MM35</strain>
        <plasmid evidence="2">pMM35_01</plasmid>
    </source>
</reference>
<evidence type="ECO:0008006" key="4">
    <source>
        <dbReference type="Google" id="ProtNLM"/>
    </source>
</evidence>
<organism evidence="2 3">
    <name type="scientific">Vescimonas fastidiosa</name>
    <dbReference type="NCBI Taxonomy" id="2714353"/>
    <lineage>
        <taxon>Bacteria</taxon>
        <taxon>Bacillati</taxon>
        <taxon>Bacillota</taxon>
        <taxon>Clostridia</taxon>
        <taxon>Eubacteriales</taxon>
        <taxon>Oscillospiraceae</taxon>
        <taxon>Vescimonas</taxon>
    </lineage>
</organism>
<dbReference type="Pfam" id="PF04977">
    <property type="entry name" value="DivIC"/>
    <property type="match status" value="1"/>
</dbReference>
<dbReference type="KEGG" id="vfa:MM35RIKEN_15990"/>
<evidence type="ECO:0000313" key="3">
    <source>
        <dbReference type="Proteomes" id="UP000681343"/>
    </source>
</evidence>
<evidence type="ECO:0000256" key="1">
    <source>
        <dbReference type="SAM" id="MobiDB-lite"/>
    </source>
</evidence>
<evidence type="ECO:0000313" key="2">
    <source>
        <dbReference type="EMBL" id="BCK79407.1"/>
    </source>
</evidence>
<sequence length="96" mass="10779">MKQARKKKRSAPITLVVLVVLLAVVAVQLIRVYGQLGEAKAQRETVSQQLQEQKKENSDLESDLSKADDKEFIKGLAKDQLGLAEDGERIFYDVNH</sequence>
<dbReference type="AlphaFoldDB" id="A0A810PZ76"/>
<gene>
    <name evidence="2" type="ORF">MM35RIKEN_15990</name>
</gene>
<dbReference type="RefSeq" id="WP_212820968.1">
    <property type="nucleotide sequence ID" value="NZ_AP023416.1"/>
</dbReference>